<dbReference type="InterPro" id="IPR011009">
    <property type="entry name" value="Kinase-like_dom_sf"/>
</dbReference>
<accession>A0ABR4LAT5</accession>
<dbReference type="PROSITE" id="PS50011">
    <property type="entry name" value="PROTEIN_KINASE_DOM"/>
    <property type="match status" value="1"/>
</dbReference>
<dbReference type="GeneID" id="98153235"/>
<evidence type="ECO:0000259" key="1">
    <source>
        <dbReference type="PROSITE" id="PS50011"/>
    </source>
</evidence>
<keyword evidence="3" id="KW-1185">Reference proteome</keyword>
<reference evidence="2 3" key="1">
    <citation type="submission" date="2024-07" db="EMBL/GenBank/DDBJ databases">
        <title>Section-level genome sequencing and comparative genomics of Aspergillus sections Usti and Cavernicolus.</title>
        <authorList>
            <consortium name="Lawrence Berkeley National Laboratory"/>
            <person name="Nybo J.L."/>
            <person name="Vesth T.C."/>
            <person name="Theobald S."/>
            <person name="Frisvad J.C."/>
            <person name="Larsen T.O."/>
            <person name="Kjaerboelling I."/>
            <person name="Rothschild-Mancinelli K."/>
            <person name="Lyhne E.K."/>
            <person name="Kogle M.E."/>
            <person name="Barry K."/>
            <person name="Clum A."/>
            <person name="Na H."/>
            <person name="Ledsgaard L."/>
            <person name="Lin J."/>
            <person name="Lipzen A."/>
            <person name="Kuo A."/>
            <person name="Riley R."/>
            <person name="Mondo S."/>
            <person name="LaButti K."/>
            <person name="Haridas S."/>
            <person name="Pangalinan J."/>
            <person name="Salamov A.A."/>
            <person name="Simmons B.A."/>
            <person name="Magnuson J.K."/>
            <person name="Chen J."/>
            <person name="Drula E."/>
            <person name="Henrissat B."/>
            <person name="Wiebenga A."/>
            <person name="Lubbers R.J."/>
            <person name="Gomes A.C."/>
            <person name="Macurrencykelacurrency M.R."/>
            <person name="Stajich J."/>
            <person name="Grigoriev I.V."/>
            <person name="Mortensen U.H."/>
            <person name="De vries R.P."/>
            <person name="Baker S.E."/>
            <person name="Andersen M.R."/>
        </authorList>
    </citation>
    <scope>NUCLEOTIDE SEQUENCE [LARGE SCALE GENOMIC DNA]</scope>
    <source>
        <strain evidence="2 3">CBS 756.74</strain>
    </source>
</reference>
<dbReference type="Gene3D" id="1.10.510.10">
    <property type="entry name" value="Transferase(Phosphotransferase) domain 1"/>
    <property type="match status" value="1"/>
</dbReference>
<protein>
    <submittedName>
        <fullName evidence="2">Kinase-like domain-containing protein</fullName>
    </submittedName>
</protein>
<sequence>MFYASHFKLEQKAYQDLGPSAHPYIIDLLFTYEYRKNFHLVFPWATGTLLEYWQMNPIPVITAAFLTWTIQQMTGIASGLAYLHEFKDPRTGELRFGRHGDIKAQNIVRFPSSLGPGILKIADLGLARVHGKDSRSNVDPKSVRCSPTTSPPDALRGCRISRKFDIWSLGAMFLDWTSYSLLGNRAIAQFSDLRLQGSTSVWPEFRQDTFYTANGEMVNPHVVAWVDKLKRLPRCSQMMHDILDLIMKRMILIDPEMRCSAREITQHLEHILARAQEDQEYLAGSNPVPKFPPIPMRTSCAADLRTSQVARTRGPWSTPKSRTWQV</sequence>
<proteinExistence type="predicted"/>
<dbReference type="InterPro" id="IPR000719">
    <property type="entry name" value="Prot_kinase_dom"/>
</dbReference>
<comment type="caution">
    <text evidence="2">The sequence shown here is derived from an EMBL/GenBank/DDBJ whole genome shotgun (WGS) entry which is preliminary data.</text>
</comment>
<dbReference type="EMBL" id="JBFXLR010000001">
    <property type="protein sequence ID" value="KAL2861649.1"/>
    <property type="molecule type" value="Genomic_DNA"/>
</dbReference>
<feature type="domain" description="Protein kinase" evidence="1">
    <location>
        <begin position="1"/>
        <end position="273"/>
    </location>
</feature>
<dbReference type="PANTHER" id="PTHR24359">
    <property type="entry name" value="SERINE/THREONINE-PROTEIN KINASE SBK1"/>
    <property type="match status" value="1"/>
</dbReference>
<dbReference type="PANTHER" id="PTHR24359:SF1">
    <property type="entry name" value="INHIBITOR OF NUCLEAR FACTOR KAPPA-B KINASE EPSILON SUBUNIT HOMOLOG 1-RELATED"/>
    <property type="match status" value="1"/>
</dbReference>
<name>A0ABR4LAT5_9EURO</name>
<organism evidence="2 3">
    <name type="scientific">Aspergillus pseudodeflectus</name>
    <dbReference type="NCBI Taxonomy" id="176178"/>
    <lineage>
        <taxon>Eukaryota</taxon>
        <taxon>Fungi</taxon>
        <taxon>Dikarya</taxon>
        <taxon>Ascomycota</taxon>
        <taxon>Pezizomycotina</taxon>
        <taxon>Eurotiomycetes</taxon>
        <taxon>Eurotiomycetidae</taxon>
        <taxon>Eurotiales</taxon>
        <taxon>Aspergillaceae</taxon>
        <taxon>Aspergillus</taxon>
        <taxon>Aspergillus subgen. Nidulantes</taxon>
    </lineage>
</organism>
<dbReference type="SMART" id="SM00220">
    <property type="entry name" value="S_TKc"/>
    <property type="match status" value="1"/>
</dbReference>
<evidence type="ECO:0000313" key="3">
    <source>
        <dbReference type="Proteomes" id="UP001610444"/>
    </source>
</evidence>
<dbReference type="RefSeq" id="XP_070905739.1">
    <property type="nucleotide sequence ID" value="XM_071038071.1"/>
</dbReference>
<dbReference type="Pfam" id="PF00069">
    <property type="entry name" value="Pkinase"/>
    <property type="match status" value="1"/>
</dbReference>
<evidence type="ECO:0000313" key="2">
    <source>
        <dbReference type="EMBL" id="KAL2861649.1"/>
    </source>
</evidence>
<gene>
    <name evidence="2" type="ORF">BJX68DRAFT_223005</name>
</gene>
<dbReference type="Proteomes" id="UP001610444">
    <property type="component" value="Unassembled WGS sequence"/>
</dbReference>
<dbReference type="SUPFAM" id="SSF56112">
    <property type="entry name" value="Protein kinase-like (PK-like)"/>
    <property type="match status" value="1"/>
</dbReference>